<proteinExistence type="predicted"/>
<name>A0ABX0QP10_9GAMM</name>
<organism evidence="5 6">
    <name type="scientific">Candidatus Pantoea formicae</name>
    <dbReference type="NCBI Taxonomy" id="2608355"/>
    <lineage>
        <taxon>Bacteria</taxon>
        <taxon>Pseudomonadati</taxon>
        <taxon>Pseudomonadota</taxon>
        <taxon>Gammaproteobacteria</taxon>
        <taxon>Enterobacterales</taxon>
        <taxon>Erwiniaceae</taxon>
        <taxon>Pantoea</taxon>
    </lineage>
</organism>
<dbReference type="InterPro" id="IPR049180">
    <property type="entry name" value="MdcG_C"/>
</dbReference>
<evidence type="ECO:0000313" key="5">
    <source>
        <dbReference type="EMBL" id="NIE98817.1"/>
    </source>
</evidence>
<feature type="domain" description="Phosphoribosyl-dephospho-CoA transferase MdcG C-terminal" evidence="3">
    <location>
        <begin position="89"/>
        <end position="196"/>
    </location>
</feature>
<comment type="caution">
    <text evidence="5">The sequence shown here is derived from an EMBL/GenBank/DDBJ whole genome shotgun (WGS) entry which is preliminary data.</text>
</comment>
<dbReference type="NCBIfam" id="NF002332">
    <property type="entry name" value="PRK01293.1"/>
    <property type="match status" value="1"/>
</dbReference>
<dbReference type="RefSeq" id="WP_167134566.1">
    <property type="nucleotide sequence ID" value="NZ_VWXD01000001.1"/>
</dbReference>
<evidence type="ECO:0000256" key="1">
    <source>
        <dbReference type="ARBA" id="ARBA00022679"/>
    </source>
</evidence>
<gene>
    <name evidence="5" type="ORF">F3J38_01835</name>
</gene>
<dbReference type="EMBL" id="VWXD01000001">
    <property type="protein sequence ID" value="NIE98817.1"/>
    <property type="molecule type" value="Genomic_DNA"/>
</dbReference>
<evidence type="ECO:0000313" key="6">
    <source>
        <dbReference type="Proteomes" id="UP000780690"/>
    </source>
</evidence>
<keyword evidence="1" id="KW-0808">Transferase</keyword>
<sequence>MNMNIRPHDLLWLHADATLLAIKESWVVQQWSPQQPVVVRRDVVQQGTVPIGVRGEARHQRAAGWVRMQDVARIDAPEDLVARAATHRFYALPTVQALHQLQQQRWSWQWGVTGSTGFALATSLPVLHAESDLDLLIRAPQPLHPDELTVWQQQLLQLPCRADTQIETPYGAFALNEWLRSGRVLLKTAHGPRLTDLPWTEENR</sequence>
<dbReference type="Pfam" id="PF10620">
    <property type="entry name" value="MdcG"/>
    <property type="match status" value="1"/>
</dbReference>
<dbReference type="Proteomes" id="UP000780690">
    <property type="component" value="Unassembled WGS sequence"/>
</dbReference>
<dbReference type="NCBIfam" id="TIGR03135">
    <property type="entry name" value="malonate_mdcG"/>
    <property type="match status" value="1"/>
</dbReference>
<accession>A0ABX0QP10</accession>
<evidence type="ECO:0000256" key="2">
    <source>
        <dbReference type="ARBA" id="ARBA00022695"/>
    </source>
</evidence>
<dbReference type="InterPro" id="IPR017557">
    <property type="entry name" value="Holo-ACP_synthase"/>
</dbReference>
<feature type="domain" description="Phosphoribosyl-dephospho-CoA transferase MdcG N-terminal" evidence="4">
    <location>
        <begin position="6"/>
        <end position="77"/>
    </location>
</feature>
<evidence type="ECO:0000259" key="3">
    <source>
        <dbReference type="Pfam" id="PF10620"/>
    </source>
</evidence>
<protein>
    <submittedName>
        <fullName evidence="5">Malonate decarboxylase holo-ACP synthase</fullName>
    </submittedName>
</protein>
<reference evidence="5 6" key="1">
    <citation type="journal article" date="2019" name="bioRxiv">
        <title>Bacteria contribute to plant secondary compound degradation in a generalist herbivore system.</title>
        <authorList>
            <person name="Francoeur C.B."/>
            <person name="Khadempour L."/>
            <person name="Moreira-Soto R.D."/>
            <person name="Gotting K."/>
            <person name="Book A.J."/>
            <person name="Pinto-Tomas A.A."/>
            <person name="Keefover-Ring K."/>
            <person name="Currie C.R."/>
        </authorList>
    </citation>
    <scope>NUCLEOTIDE SEQUENCE [LARGE SCALE GENOMIC DNA]</scope>
    <source>
        <strain evidence="5 6">Acro-805</strain>
    </source>
</reference>
<keyword evidence="2" id="KW-0548">Nucleotidyltransferase</keyword>
<keyword evidence="6" id="KW-1185">Reference proteome</keyword>
<dbReference type="InterPro" id="IPR048903">
    <property type="entry name" value="MdcG_N"/>
</dbReference>
<evidence type="ECO:0000259" key="4">
    <source>
        <dbReference type="Pfam" id="PF20866"/>
    </source>
</evidence>
<dbReference type="Pfam" id="PF20866">
    <property type="entry name" value="MdcG_N"/>
    <property type="match status" value="1"/>
</dbReference>